<reference evidence="1 2" key="1">
    <citation type="submission" date="2018-07" db="EMBL/GenBank/DDBJ databases">
        <title>Leeuwenhoekiella genomics.</title>
        <authorList>
            <person name="Tahon G."/>
            <person name="Willems A."/>
        </authorList>
    </citation>
    <scope>NUCLEOTIDE SEQUENCE [LARGE SCALE GENOMIC DNA]</scope>
    <source>
        <strain evidence="1 2">LMG 1345</strain>
    </source>
</reference>
<sequence length="209" mass="24384">MLWIIMKKAIILIIGVAILQVSFSCKAQYSATELKDNFSTEQIFDLNRITDFFKNQICDNKNSDFKSCFSKILPELLENGWQTILEKVDFEKQKELYNSISKSTFNEIWEFGKATHPKTGLELKSIGLKYNGKYQKYLTELGKDNAEIKEYVENLIAAGDFESMGLLQQRIYKNPNDFNLNNPNIQLLIAIHYLSQNDQEKRRDKWTTE</sequence>
<dbReference type="Proteomes" id="UP000290608">
    <property type="component" value="Unassembled WGS sequence"/>
</dbReference>
<evidence type="ECO:0000313" key="1">
    <source>
        <dbReference type="EMBL" id="RXG29139.1"/>
    </source>
</evidence>
<accession>A0A4Q0PL04</accession>
<name>A0A4Q0PL04_9FLAO</name>
<comment type="caution">
    <text evidence="1">The sequence shown here is derived from an EMBL/GenBank/DDBJ whole genome shotgun (WGS) entry which is preliminary data.</text>
</comment>
<evidence type="ECO:0000313" key="2">
    <source>
        <dbReference type="Proteomes" id="UP000290608"/>
    </source>
</evidence>
<dbReference type="STRING" id="1122159.SAMN02745246_02214"/>
<dbReference type="PROSITE" id="PS51257">
    <property type="entry name" value="PROKAR_LIPOPROTEIN"/>
    <property type="match status" value="1"/>
</dbReference>
<organism evidence="1 2">
    <name type="scientific">Leeuwenhoekiella marinoflava</name>
    <dbReference type="NCBI Taxonomy" id="988"/>
    <lineage>
        <taxon>Bacteria</taxon>
        <taxon>Pseudomonadati</taxon>
        <taxon>Bacteroidota</taxon>
        <taxon>Flavobacteriia</taxon>
        <taxon>Flavobacteriales</taxon>
        <taxon>Flavobacteriaceae</taxon>
        <taxon>Leeuwenhoekiella</taxon>
    </lineage>
</organism>
<proteinExistence type="predicted"/>
<protein>
    <submittedName>
        <fullName evidence="1">Uncharacterized protein</fullName>
    </submittedName>
</protein>
<gene>
    <name evidence="1" type="ORF">DSL99_2077</name>
</gene>
<dbReference type="EMBL" id="QOVL01000009">
    <property type="protein sequence ID" value="RXG29139.1"/>
    <property type="molecule type" value="Genomic_DNA"/>
</dbReference>
<dbReference type="AlphaFoldDB" id="A0A4Q0PL04"/>